<evidence type="ECO:0000256" key="3">
    <source>
        <dbReference type="SAM" id="MobiDB-lite"/>
    </source>
</evidence>
<evidence type="ECO:0000313" key="6">
    <source>
        <dbReference type="EMBL" id="CEA08436.1"/>
    </source>
</evidence>
<dbReference type="InterPro" id="IPR000073">
    <property type="entry name" value="AB_hydrolase_1"/>
</dbReference>
<feature type="domain" description="AMP-dependent synthetase/ligase" evidence="4">
    <location>
        <begin position="371"/>
        <end position="747"/>
    </location>
</feature>
<organism evidence="6">
    <name type="scientific">Arthrobacter saudimassiliensis</name>
    <dbReference type="NCBI Taxonomy" id="1461584"/>
    <lineage>
        <taxon>Bacteria</taxon>
        <taxon>Bacillati</taxon>
        <taxon>Actinomycetota</taxon>
        <taxon>Actinomycetes</taxon>
        <taxon>Micrococcales</taxon>
        <taxon>Micrococcaceae</taxon>
        <taxon>Arthrobacter</taxon>
    </lineage>
</organism>
<dbReference type="Gene3D" id="3.40.50.1820">
    <property type="entry name" value="alpha/beta hydrolase"/>
    <property type="match status" value="1"/>
</dbReference>
<dbReference type="GO" id="GO:0006631">
    <property type="term" value="P:fatty acid metabolic process"/>
    <property type="evidence" value="ECO:0007669"/>
    <property type="project" value="TreeGrafter"/>
</dbReference>
<dbReference type="InterPro" id="IPR045851">
    <property type="entry name" value="AMP-bd_C_sf"/>
</dbReference>
<evidence type="ECO:0000256" key="2">
    <source>
        <dbReference type="ARBA" id="ARBA00022598"/>
    </source>
</evidence>
<dbReference type="GO" id="GO:0031956">
    <property type="term" value="F:medium-chain fatty acid-CoA ligase activity"/>
    <property type="evidence" value="ECO:0007669"/>
    <property type="project" value="TreeGrafter"/>
</dbReference>
<evidence type="ECO:0000259" key="4">
    <source>
        <dbReference type="Pfam" id="PF00501"/>
    </source>
</evidence>
<keyword evidence="2 6" id="KW-0436">Ligase</keyword>
<dbReference type="Pfam" id="PF00501">
    <property type="entry name" value="AMP-binding"/>
    <property type="match status" value="1"/>
</dbReference>
<evidence type="ECO:0000259" key="5">
    <source>
        <dbReference type="Pfam" id="PF00561"/>
    </source>
</evidence>
<dbReference type="Gene3D" id="3.30.300.30">
    <property type="match status" value="1"/>
</dbReference>
<dbReference type="Gene3D" id="3.40.50.12780">
    <property type="entry name" value="N-terminal domain of ligase-like"/>
    <property type="match status" value="1"/>
</dbReference>
<comment type="similarity">
    <text evidence="1">Belongs to the ATP-dependent AMP-binding enzyme family.</text>
</comment>
<dbReference type="InterPro" id="IPR029058">
    <property type="entry name" value="AB_hydrolase_fold"/>
</dbReference>
<dbReference type="Pfam" id="PF00561">
    <property type="entry name" value="Abhydrolase_1"/>
    <property type="match status" value="1"/>
</dbReference>
<dbReference type="SUPFAM" id="SSF53474">
    <property type="entry name" value="alpha/beta-Hydrolases"/>
    <property type="match status" value="1"/>
</dbReference>
<evidence type="ECO:0000256" key="1">
    <source>
        <dbReference type="ARBA" id="ARBA00006432"/>
    </source>
</evidence>
<dbReference type="InterPro" id="IPR042099">
    <property type="entry name" value="ANL_N_sf"/>
</dbReference>
<proteinExistence type="inferred from homology"/>
<gene>
    <name evidence="6" type="ORF">BN1051_01784</name>
</gene>
<feature type="region of interest" description="Disordered" evidence="3">
    <location>
        <begin position="899"/>
        <end position="923"/>
    </location>
</feature>
<dbReference type="PATRIC" id="fig|1461584.3.peg.1765"/>
<protein>
    <submittedName>
        <fullName evidence="6">Long-chain-fatty-acid--CoA ligase FadD13</fullName>
    </submittedName>
</protein>
<accession>A0A078MUD2</accession>
<dbReference type="SUPFAM" id="SSF56801">
    <property type="entry name" value="Acetyl-CoA synthetase-like"/>
    <property type="match status" value="1"/>
</dbReference>
<sequence length="923" mass="95433">MVAADWPGVAASWSTHVQVPSTAAVDRPGTVRTWHVLDTAADLAERGLAPRGTILCVHGNPTWSYLWRSVAAAAADAPGGPWRVVAVDQLDMGFSERTGTFRRLADRLTDLSDLTDALGLDTPVVTLGHDWGGTISLGWALRHRSEVAAVALLNTAVHPAGFELPAPLRLALHPAVHRAGTRSTDAFIRTTLSLAHPALPADVRRAYNAPYRGAERRDGVANFVADIPADPSHPSWPALDTVAEGIRSLDVPALMMWGPRDPVFSDRYLRDLLGRLPQADVHRFEGAGHLVAEDRDIAAPLFQWLHANLGDAGEGRSAAPAPAEDAEAAAPVRSAAVPAAAAATAAATAEAADRFRPMLAELDERRTDSSPAVVDMAPLGGQDGAGPLTLSWAELAERVDALAAGLATAGVRPGTRVNLLVPPGIELTSLIYACLRLNAVIVVADAGLGTKGLSRAIKGAGPAFLIGIERALIGARAFGWPGTRISVAELSPARRRLLGIRHSVPDLIAAGSRAGADRAWPAVEPDADAAVLFTSGSTGPAKGVVYTHRQLTAMRDAIRNTYNLRAGTSLVAGFAPFALLGPALGATSVTPDMDVTSPRTLSAAALAEAALAVDATTVFASPAALANVLATAGQLSGRQREALAKVELLLSAGAPIPEPLLARVQDLVPQAALHTPYGMTEALPVTDIDLAGIRAAGSGNGVCVGTPVSGARVAVAEVFPDGSVGGEVLTTPNVTGEILISAPHVKDRYDRLWITESRSSSIPGWHRTGDVGHLDDQGRLWVQGRLGHILTTAQGVRTPVAGEQAAEAVDGVGRAAVVGVGPAGAQVPVAVVETQPPARRAGPASAELSAAVRARVREQCGLDLAAVLVLPQMPTDIRHNSKIDRTALAGWASKVLAGGPVPRPGKAGPAVPAAEPAGQGARR</sequence>
<dbReference type="EMBL" id="LN483070">
    <property type="protein sequence ID" value="CEA08436.1"/>
    <property type="molecule type" value="Genomic_DNA"/>
</dbReference>
<dbReference type="PANTHER" id="PTHR43201">
    <property type="entry name" value="ACYL-COA SYNTHETASE"/>
    <property type="match status" value="1"/>
</dbReference>
<feature type="domain" description="AB hydrolase-1" evidence="5">
    <location>
        <begin position="53"/>
        <end position="295"/>
    </location>
</feature>
<dbReference type="InterPro" id="IPR000873">
    <property type="entry name" value="AMP-dep_synth/lig_dom"/>
</dbReference>
<dbReference type="AlphaFoldDB" id="A0A078MUD2"/>
<reference evidence="6" key="1">
    <citation type="submission" date="2014-07" db="EMBL/GenBank/DDBJ databases">
        <authorList>
            <person name="Urmite Genomes Urmite Genomes"/>
        </authorList>
    </citation>
    <scope>NUCLEOTIDE SEQUENCE</scope>
    <source>
        <strain evidence="6">11W110_air</strain>
    </source>
</reference>
<name>A0A078MUD2_9MICC</name>
<dbReference type="PANTHER" id="PTHR43201:SF5">
    <property type="entry name" value="MEDIUM-CHAIN ACYL-COA LIGASE ACSF2, MITOCHONDRIAL"/>
    <property type="match status" value="1"/>
</dbReference>
<dbReference type="PROSITE" id="PS00455">
    <property type="entry name" value="AMP_BINDING"/>
    <property type="match status" value="1"/>
</dbReference>
<dbReference type="InterPro" id="IPR020845">
    <property type="entry name" value="AMP-binding_CS"/>
</dbReference>